<feature type="transmembrane region" description="Helical" evidence="2">
    <location>
        <begin position="433"/>
        <end position="453"/>
    </location>
</feature>
<gene>
    <name evidence="4" type="ORF">EDC03_1030</name>
</gene>
<evidence type="ECO:0000313" key="4">
    <source>
        <dbReference type="EMBL" id="ROP44900.1"/>
    </source>
</evidence>
<protein>
    <submittedName>
        <fullName evidence="4">Uncharacterized protein</fullName>
    </submittedName>
</protein>
<evidence type="ECO:0000256" key="3">
    <source>
        <dbReference type="SAM" id="SignalP"/>
    </source>
</evidence>
<evidence type="ECO:0000313" key="5">
    <source>
        <dbReference type="Proteomes" id="UP000276232"/>
    </source>
</evidence>
<reference evidence="4 5" key="1">
    <citation type="journal article" date="2015" name="Stand. Genomic Sci.">
        <title>Genomic Encyclopedia of Bacterial and Archaeal Type Strains, Phase III: the genomes of soil and plant-associated and newly described type strains.</title>
        <authorList>
            <person name="Whitman W.B."/>
            <person name="Woyke T."/>
            <person name="Klenk H.P."/>
            <person name="Zhou Y."/>
            <person name="Lilburn T.G."/>
            <person name="Beck B.J."/>
            <person name="De Vos P."/>
            <person name="Vandamme P."/>
            <person name="Eisen J.A."/>
            <person name="Garrity G."/>
            <person name="Hugenholtz P."/>
            <person name="Kyrpides N.C."/>
        </authorList>
    </citation>
    <scope>NUCLEOTIDE SEQUENCE [LARGE SCALE GENOMIC DNA]</scope>
    <source>
        <strain evidence="4 5">CECT 7306</strain>
    </source>
</reference>
<feature type="transmembrane region" description="Helical" evidence="2">
    <location>
        <begin position="459"/>
        <end position="479"/>
    </location>
</feature>
<sequence length="774" mass="77153">MPAALALVLALLAGLVAAPAAVAATSAPRSTGGAAVPGPVVLVGVPGLRWGDVTPVDADGEPLGDLAEHGAGPTGTVQAPAGTPVLGALQRDAGLGDVAVRSVTSSACPADGWLAVSAGSRALDPRPGLEIPLADGGTAEPDPAEVLTRCSPLTEPVDGEVTRWGTYRAAVATQDYDARLGLLGDALAAAGTPSASVGPGAAVALATTDGTLEGPHERRPPEPAALGEAVERLLDDGARLLVVDAGSVLADPAPGEEVPEEAAVTSVELLDARVGAVLDAVPDDATVLVAGIADATARAHLGAFAAVGPAPAGGASATYDGTLVGSTSTRQDGLLQTTDVAPTLLAALGVDAPGGLVGAPVLPVVTGLTAEERRDSVLDLSLAAVEVRPVVGPFFYALYGAQVLLYGAAFLGLRRGWGGTAGRRGVLAWLRRVSVVFASVPVATVLAGLVPWWRSDVPGLSLVLAVGAGTAVVSAVALLGPWRRTLLGPAAVVGGATALVLAADVITGSTLQLSSLMGPNPVVAGRFYGLGNPPFALFSTGFLLLATALAHGLLTRDRRGAAVGVVAVVGVVCAAINGTPGLGSDFGGPPAIVPAFTLLALLVAGVRLTVVRVLGVGVGTLLVMSLLATLDYLRPADQRTHLGRFVETVLDGGAVGVVQRKLSANIEVLTGNPQGLLVPLAALFVAFVLLRPGAGGPPALRRAFDRSPTLRHGFLAWLVLVLIGFAVNDSGTSIPAVAATLMVPLLTAAGVRALEDDDAAAERREGVAIGASTR</sequence>
<comment type="caution">
    <text evidence="4">The sequence shown here is derived from an EMBL/GenBank/DDBJ whole genome shotgun (WGS) entry which is preliminary data.</text>
</comment>
<proteinExistence type="predicted"/>
<feature type="transmembrane region" description="Helical" evidence="2">
    <location>
        <begin position="673"/>
        <end position="690"/>
    </location>
</feature>
<feature type="region of interest" description="Disordered" evidence="1">
    <location>
        <begin position="55"/>
        <end position="80"/>
    </location>
</feature>
<feature type="transmembrane region" description="Helical" evidence="2">
    <location>
        <begin position="486"/>
        <end position="507"/>
    </location>
</feature>
<dbReference type="OrthoDB" id="3264110at2"/>
<organism evidence="4 5">
    <name type="scientific">Pseudokineococcus lusitanus</name>
    <dbReference type="NCBI Taxonomy" id="763993"/>
    <lineage>
        <taxon>Bacteria</taxon>
        <taxon>Bacillati</taxon>
        <taxon>Actinomycetota</taxon>
        <taxon>Actinomycetes</taxon>
        <taxon>Kineosporiales</taxon>
        <taxon>Kineosporiaceae</taxon>
        <taxon>Pseudokineococcus</taxon>
    </lineage>
</organism>
<feature type="transmembrane region" description="Helical" evidence="2">
    <location>
        <begin position="586"/>
        <end position="606"/>
    </location>
</feature>
<feature type="transmembrane region" description="Helical" evidence="2">
    <location>
        <begin position="613"/>
        <end position="633"/>
    </location>
</feature>
<evidence type="ECO:0000256" key="2">
    <source>
        <dbReference type="SAM" id="Phobius"/>
    </source>
</evidence>
<feature type="transmembrane region" description="Helical" evidence="2">
    <location>
        <begin position="561"/>
        <end position="580"/>
    </location>
</feature>
<keyword evidence="2" id="KW-0812">Transmembrane</keyword>
<name>A0A3N1HR36_9ACTN</name>
<dbReference type="Proteomes" id="UP000276232">
    <property type="component" value="Unassembled WGS sequence"/>
</dbReference>
<evidence type="ECO:0000256" key="1">
    <source>
        <dbReference type="SAM" id="MobiDB-lite"/>
    </source>
</evidence>
<feature type="transmembrane region" description="Helical" evidence="2">
    <location>
        <begin position="394"/>
        <end position="413"/>
    </location>
</feature>
<feature type="transmembrane region" description="Helical" evidence="2">
    <location>
        <begin position="733"/>
        <end position="754"/>
    </location>
</feature>
<dbReference type="AlphaFoldDB" id="A0A3N1HR36"/>
<dbReference type="EMBL" id="RJKN01000002">
    <property type="protein sequence ID" value="ROP44900.1"/>
    <property type="molecule type" value="Genomic_DNA"/>
</dbReference>
<keyword evidence="2" id="KW-0472">Membrane</keyword>
<keyword evidence="3" id="KW-0732">Signal</keyword>
<dbReference type="SUPFAM" id="SSF53649">
    <property type="entry name" value="Alkaline phosphatase-like"/>
    <property type="match status" value="1"/>
</dbReference>
<feature type="chain" id="PRO_5018143803" evidence="3">
    <location>
        <begin position="24"/>
        <end position="774"/>
    </location>
</feature>
<feature type="transmembrane region" description="Helical" evidence="2">
    <location>
        <begin position="535"/>
        <end position="554"/>
    </location>
</feature>
<dbReference type="InterPro" id="IPR017850">
    <property type="entry name" value="Alkaline_phosphatase_core_sf"/>
</dbReference>
<feature type="signal peptide" evidence="3">
    <location>
        <begin position="1"/>
        <end position="23"/>
    </location>
</feature>
<dbReference type="InParanoid" id="A0A3N1HR36"/>
<feature type="transmembrane region" description="Helical" evidence="2">
    <location>
        <begin position="710"/>
        <end position="727"/>
    </location>
</feature>
<dbReference type="RefSeq" id="WP_123379117.1">
    <property type="nucleotide sequence ID" value="NZ_RJKN01000002.1"/>
</dbReference>
<keyword evidence="5" id="KW-1185">Reference proteome</keyword>
<keyword evidence="2" id="KW-1133">Transmembrane helix</keyword>
<dbReference type="Gene3D" id="3.40.720.10">
    <property type="entry name" value="Alkaline Phosphatase, subunit A"/>
    <property type="match status" value="1"/>
</dbReference>
<accession>A0A3N1HR36</accession>